<proteinExistence type="predicted"/>
<feature type="region of interest" description="Disordered" evidence="1">
    <location>
        <begin position="1"/>
        <end position="27"/>
    </location>
</feature>
<dbReference type="EMBL" id="MN738762">
    <property type="protein sequence ID" value="QHS83714.1"/>
    <property type="molecule type" value="Genomic_DNA"/>
</dbReference>
<feature type="region of interest" description="Disordered" evidence="1">
    <location>
        <begin position="124"/>
        <end position="162"/>
    </location>
</feature>
<feature type="compositionally biased region" description="Acidic residues" evidence="1">
    <location>
        <begin position="1"/>
        <end position="25"/>
    </location>
</feature>
<organism evidence="2">
    <name type="scientific">viral metagenome</name>
    <dbReference type="NCBI Taxonomy" id="1070528"/>
    <lineage>
        <taxon>unclassified sequences</taxon>
        <taxon>metagenomes</taxon>
        <taxon>organismal metagenomes</taxon>
    </lineage>
</organism>
<evidence type="ECO:0000256" key="1">
    <source>
        <dbReference type="SAM" id="MobiDB-lite"/>
    </source>
</evidence>
<protein>
    <submittedName>
        <fullName evidence="2">Uncharacterized protein</fullName>
    </submittedName>
</protein>
<accession>A0A6C0AV59</accession>
<dbReference type="AlphaFoldDB" id="A0A6C0AV59"/>
<name>A0A6C0AV59_9ZZZZ</name>
<evidence type="ECO:0000313" key="2">
    <source>
        <dbReference type="EMBL" id="QHS83714.1"/>
    </source>
</evidence>
<reference evidence="2" key="1">
    <citation type="journal article" date="2020" name="Nature">
        <title>Giant virus diversity and host interactions through global metagenomics.</title>
        <authorList>
            <person name="Schulz F."/>
            <person name="Roux S."/>
            <person name="Paez-Espino D."/>
            <person name="Jungbluth S."/>
            <person name="Walsh D.A."/>
            <person name="Denef V.J."/>
            <person name="McMahon K.D."/>
            <person name="Konstantinidis K.T."/>
            <person name="Eloe-Fadrosh E.A."/>
            <person name="Kyrpides N.C."/>
            <person name="Woyke T."/>
        </authorList>
    </citation>
    <scope>NUCLEOTIDE SEQUENCE</scope>
    <source>
        <strain evidence="2">GVMAG-S-ERX555961-36</strain>
    </source>
</reference>
<feature type="region of interest" description="Disordered" evidence="1">
    <location>
        <begin position="76"/>
        <end position="102"/>
    </location>
</feature>
<sequence>MTFTDEANDDGELEPEPEPEPEQDFDFQPITYEYSANAVLSEAALDAFESEQKERGLQSIINEALKIENIEQKPLVPNISRGSSGRIHSFDDDTADDEADAVPSRFRKDRLFRVPGSYSELDYYSPEPMNNYEAEPLQEPRDIAEPVALGSEPEPEPEQARPKSVFCSLKMFFKRLFNKIKMSSSRIH</sequence>